<dbReference type="Pfam" id="PF13302">
    <property type="entry name" value="Acetyltransf_3"/>
    <property type="match status" value="1"/>
</dbReference>
<proteinExistence type="predicted"/>
<dbReference type="PANTHER" id="PTHR43792:SF1">
    <property type="entry name" value="N-ACETYLTRANSFERASE DOMAIN-CONTAINING PROTEIN"/>
    <property type="match status" value="1"/>
</dbReference>
<dbReference type="SUPFAM" id="SSF55729">
    <property type="entry name" value="Acyl-CoA N-acyltransferases (Nat)"/>
    <property type="match status" value="1"/>
</dbReference>
<protein>
    <submittedName>
        <fullName evidence="2">GNAT domain-containing protein</fullName>
    </submittedName>
</protein>
<gene>
    <name evidence="2" type="ORF">BDV27DRAFT_119391</name>
</gene>
<dbReference type="RefSeq" id="XP_031933836.1">
    <property type="nucleotide sequence ID" value="XM_032064859.1"/>
</dbReference>
<dbReference type="InterPro" id="IPR000182">
    <property type="entry name" value="GNAT_dom"/>
</dbReference>
<dbReference type="Gene3D" id="3.40.630.30">
    <property type="match status" value="1"/>
</dbReference>
<sequence length="203" mass="23256">MQSSRLELSPLTKEHVAGYFSVVSDFEFAKWMIDHPCGSLQEAEVWMSSMLPGGNPTQETYAILLRSDLESNTIDGWNLNCAEAEDRSSIFVPGGFIGFIGAYTLHKVPEVYYGIHRSAWGHGFATEALLAYTELFWLIHPEHFRMMARCDPENVASGRVLEKSGFEYYDFIYGDRFQPWRRPALRDGLRFVLFRSGYNLFAD</sequence>
<dbReference type="AlphaFoldDB" id="A0A5N7ALQ5"/>
<evidence type="ECO:0000313" key="2">
    <source>
        <dbReference type="EMBL" id="KAE8370755.1"/>
    </source>
</evidence>
<name>A0A5N7ALQ5_9EURO</name>
<organism evidence="2 3">
    <name type="scientific">Aspergillus caelatus</name>
    <dbReference type="NCBI Taxonomy" id="61420"/>
    <lineage>
        <taxon>Eukaryota</taxon>
        <taxon>Fungi</taxon>
        <taxon>Dikarya</taxon>
        <taxon>Ascomycota</taxon>
        <taxon>Pezizomycotina</taxon>
        <taxon>Eurotiomycetes</taxon>
        <taxon>Eurotiomycetidae</taxon>
        <taxon>Eurotiales</taxon>
        <taxon>Aspergillaceae</taxon>
        <taxon>Aspergillus</taxon>
        <taxon>Aspergillus subgen. Circumdati</taxon>
    </lineage>
</organism>
<dbReference type="GeneID" id="43649305"/>
<reference evidence="2 3" key="1">
    <citation type="submission" date="2019-04" db="EMBL/GenBank/DDBJ databases">
        <title>Friends and foes A comparative genomics studyof 23 Aspergillus species from section Flavi.</title>
        <authorList>
            <consortium name="DOE Joint Genome Institute"/>
            <person name="Kjaerbolling I."/>
            <person name="Vesth T."/>
            <person name="Frisvad J.C."/>
            <person name="Nybo J.L."/>
            <person name="Theobald S."/>
            <person name="Kildgaard S."/>
            <person name="Isbrandt T."/>
            <person name="Kuo A."/>
            <person name="Sato A."/>
            <person name="Lyhne E.K."/>
            <person name="Kogle M.E."/>
            <person name="Wiebenga A."/>
            <person name="Kun R.S."/>
            <person name="Lubbers R.J."/>
            <person name="Makela M.R."/>
            <person name="Barry K."/>
            <person name="Chovatia M."/>
            <person name="Clum A."/>
            <person name="Daum C."/>
            <person name="Haridas S."/>
            <person name="He G."/>
            <person name="LaButti K."/>
            <person name="Lipzen A."/>
            <person name="Mondo S."/>
            <person name="Riley R."/>
            <person name="Salamov A."/>
            <person name="Simmons B.A."/>
            <person name="Magnuson J.K."/>
            <person name="Henrissat B."/>
            <person name="Mortensen U.H."/>
            <person name="Larsen T.O."/>
            <person name="Devries R.P."/>
            <person name="Grigoriev I.V."/>
            <person name="Machida M."/>
            <person name="Baker S.E."/>
            <person name="Andersen M.R."/>
        </authorList>
    </citation>
    <scope>NUCLEOTIDE SEQUENCE [LARGE SCALE GENOMIC DNA]</scope>
    <source>
        <strain evidence="2 3">CBS 763.97</strain>
    </source>
</reference>
<keyword evidence="3" id="KW-1185">Reference proteome</keyword>
<dbReference type="OrthoDB" id="4072826at2759"/>
<dbReference type="GO" id="GO:0016747">
    <property type="term" value="F:acyltransferase activity, transferring groups other than amino-acyl groups"/>
    <property type="evidence" value="ECO:0007669"/>
    <property type="project" value="InterPro"/>
</dbReference>
<dbReference type="Proteomes" id="UP000326268">
    <property type="component" value="Unassembled WGS sequence"/>
</dbReference>
<dbReference type="EMBL" id="ML737564">
    <property type="protein sequence ID" value="KAE8370755.1"/>
    <property type="molecule type" value="Genomic_DNA"/>
</dbReference>
<accession>A0A5N7ALQ5</accession>
<dbReference type="InterPro" id="IPR051531">
    <property type="entry name" value="N-acetyltransferase"/>
</dbReference>
<dbReference type="PANTHER" id="PTHR43792">
    <property type="entry name" value="GNAT FAMILY, PUTATIVE (AFU_ORTHOLOGUE AFUA_3G00765)-RELATED-RELATED"/>
    <property type="match status" value="1"/>
</dbReference>
<dbReference type="InterPro" id="IPR016181">
    <property type="entry name" value="Acyl_CoA_acyltransferase"/>
</dbReference>
<evidence type="ECO:0000259" key="1">
    <source>
        <dbReference type="Pfam" id="PF13302"/>
    </source>
</evidence>
<evidence type="ECO:0000313" key="3">
    <source>
        <dbReference type="Proteomes" id="UP000326268"/>
    </source>
</evidence>
<feature type="domain" description="N-acetyltransferase" evidence="1">
    <location>
        <begin position="5"/>
        <end position="167"/>
    </location>
</feature>